<feature type="compositionally biased region" description="Low complexity" evidence="1">
    <location>
        <begin position="82"/>
        <end position="93"/>
    </location>
</feature>
<feature type="region of interest" description="Disordered" evidence="1">
    <location>
        <begin position="75"/>
        <end position="102"/>
    </location>
</feature>
<sequence>MAQKSPTKSDIVATLDKIVTRVLYVDRQAKAIVERLSQAEFMWHESTAASQRLRVETRQVLQDVVAMLNQADPLLYDEEEGPTAPSTPTNPNPWSEKAAIEIGMNNKAVAEADLSSGLSQQDGRKQGYNV</sequence>
<comment type="caution">
    <text evidence="2">The sequence shown here is derived from an EMBL/GenBank/DDBJ whole genome shotgun (WGS) entry which is preliminary data.</text>
</comment>
<reference evidence="2 3" key="1">
    <citation type="submission" date="2017-06" db="EMBL/GenBank/DDBJ databases">
        <title>Comparative genomic analysis of Ambrosia Fusariam Clade fungi.</title>
        <authorList>
            <person name="Stajich J.E."/>
            <person name="Carrillo J."/>
            <person name="Kijimoto T."/>
            <person name="Eskalen A."/>
            <person name="O'Donnell K."/>
            <person name="Kasson M."/>
        </authorList>
    </citation>
    <scope>NUCLEOTIDE SEQUENCE [LARGE SCALE GENOMIC DNA]</scope>
    <source>
        <strain evidence="2 3">NRRL62579</strain>
    </source>
</reference>
<evidence type="ECO:0000256" key="1">
    <source>
        <dbReference type="SAM" id="MobiDB-lite"/>
    </source>
</evidence>
<evidence type="ECO:0000313" key="2">
    <source>
        <dbReference type="EMBL" id="RSL89649.1"/>
    </source>
</evidence>
<gene>
    <name evidence="2" type="ORF">CEP52_014844</name>
</gene>
<evidence type="ECO:0000313" key="3">
    <source>
        <dbReference type="Proteomes" id="UP000287144"/>
    </source>
</evidence>
<keyword evidence="3" id="KW-1185">Reference proteome</keyword>
<protein>
    <submittedName>
        <fullName evidence="2">Uncharacterized protein</fullName>
    </submittedName>
</protein>
<dbReference type="Proteomes" id="UP000287144">
    <property type="component" value="Unassembled WGS sequence"/>
</dbReference>
<accession>A0A428SIS0</accession>
<organism evidence="2 3">
    <name type="scientific">Fusarium oligoseptatum</name>
    <dbReference type="NCBI Taxonomy" id="2604345"/>
    <lineage>
        <taxon>Eukaryota</taxon>
        <taxon>Fungi</taxon>
        <taxon>Dikarya</taxon>
        <taxon>Ascomycota</taxon>
        <taxon>Pezizomycotina</taxon>
        <taxon>Sordariomycetes</taxon>
        <taxon>Hypocreomycetidae</taxon>
        <taxon>Hypocreales</taxon>
        <taxon>Nectriaceae</taxon>
        <taxon>Fusarium</taxon>
        <taxon>Fusarium solani species complex</taxon>
    </lineage>
</organism>
<dbReference type="AlphaFoldDB" id="A0A428SIS0"/>
<dbReference type="EMBL" id="NKCK01000242">
    <property type="protein sequence ID" value="RSL89649.1"/>
    <property type="molecule type" value="Genomic_DNA"/>
</dbReference>
<proteinExistence type="predicted"/>
<name>A0A428SIS0_9HYPO</name>